<gene>
    <name evidence="6" type="ORF">BN963_SGAL_01420</name>
</gene>
<evidence type="ECO:0000256" key="2">
    <source>
        <dbReference type="ARBA" id="ARBA00023015"/>
    </source>
</evidence>
<dbReference type="Gene3D" id="1.10.10.10">
    <property type="entry name" value="Winged helix-like DNA-binding domain superfamily/Winged helix DNA-binding domain"/>
    <property type="match status" value="1"/>
</dbReference>
<keyword evidence="4" id="KW-0804">Transcription</keyword>
<evidence type="ECO:0000256" key="1">
    <source>
        <dbReference type="ARBA" id="ARBA00009437"/>
    </source>
</evidence>
<comment type="similarity">
    <text evidence="1">Belongs to the LysR transcriptional regulatory family.</text>
</comment>
<dbReference type="SUPFAM" id="SSF46785">
    <property type="entry name" value="Winged helix' DNA-binding domain"/>
    <property type="match status" value="1"/>
</dbReference>
<dbReference type="PRINTS" id="PR00039">
    <property type="entry name" value="HTHLYSR"/>
</dbReference>
<dbReference type="Gene3D" id="3.40.190.10">
    <property type="entry name" value="Periplasmic binding protein-like II"/>
    <property type="match status" value="2"/>
</dbReference>
<dbReference type="SUPFAM" id="SSF53850">
    <property type="entry name" value="Periplasmic binding protein-like II"/>
    <property type="match status" value="1"/>
</dbReference>
<reference evidence="6 7" key="2">
    <citation type="submission" date="2014-05" db="EMBL/GenBank/DDBJ databases">
        <title>Genome sequence of Streptococcus gallolyticus.</title>
        <authorList>
            <person name="Del Campo R."/>
        </authorList>
    </citation>
    <scope>NUCLEOTIDE SEQUENCE [LARGE SCALE GENOMIC DNA]</scope>
    <source>
        <strain evidence="6 7">LMG17956</strain>
    </source>
</reference>
<keyword evidence="3" id="KW-0238">DNA-binding</keyword>
<sequence>MNSKQIECALELALTLNFGQAAENLYITQPTLSYHIKTLEDEIGFQLFERSGKGAVLTPAGKQFTQDLRQIQNHLQEAIERGQNFGYRYNETIRLAIFDIKALPILPQAIKIFSHTHPNTYIDVQFNATDALEQLLNRQLDIALAITSSLPNITELEATFLYQSPIYLVVENSHPLSTLKTAKSTDLNNQTLMVSQISPKELKEAQKKVISKSQVKTFNSPNHSSTITNILSGRGVCLVPGFLKDNTPNLTWIPFEETPGIACSIVKRKDNHREVVQEFQKLLNELLQDN</sequence>
<dbReference type="GO" id="GO:0003677">
    <property type="term" value="F:DNA binding"/>
    <property type="evidence" value="ECO:0007669"/>
    <property type="project" value="UniProtKB-KW"/>
</dbReference>
<evidence type="ECO:0000256" key="4">
    <source>
        <dbReference type="ARBA" id="ARBA00023163"/>
    </source>
</evidence>
<dbReference type="InterPro" id="IPR036390">
    <property type="entry name" value="WH_DNA-bd_sf"/>
</dbReference>
<dbReference type="EMBL" id="CCBC010000175">
    <property type="protein sequence ID" value="CDO18222.1"/>
    <property type="molecule type" value="Genomic_DNA"/>
</dbReference>
<evidence type="ECO:0000313" key="6">
    <source>
        <dbReference type="EMBL" id="CDO18222.1"/>
    </source>
</evidence>
<dbReference type="GO" id="GO:0003700">
    <property type="term" value="F:DNA-binding transcription factor activity"/>
    <property type="evidence" value="ECO:0007669"/>
    <property type="project" value="InterPro"/>
</dbReference>
<dbReference type="FunFam" id="1.10.10.10:FF:000001">
    <property type="entry name" value="LysR family transcriptional regulator"/>
    <property type="match status" value="1"/>
</dbReference>
<organism evidence="6 7">
    <name type="scientific">Streptococcus gallolyticus</name>
    <dbReference type="NCBI Taxonomy" id="315405"/>
    <lineage>
        <taxon>Bacteria</taxon>
        <taxon>Bacillati</taxon>
        <taxon>Bacillota</taxon>
        <taxon>Bacilli</taxon>
        <taxon>Lactobacillales</taxon>
        <taxon>Streptococcaceae</taxon>
        <taxon>Streptococcus</taxon>
    </lineage>
</organism>
<proteinExistence type="inferred from homology"/>
<dbReference type="Pfam" id="PF03466">
    <property type="entry name" value="LysR_substrate"/>
    <property type="match status" value="1"/>
</dbReference>
<dbReference type="AlphaFoldDB" id="A0A060RKV0"/>
<dbReference type="PANTHER" id="PTHR30346:SF0">
    <property type="entry name" value="HCA OPERON TRANSCRIPTIONAL ACTIVATOR HCAR"/>
    <property type="match status" value="1"/>
</dbReference>
<feature type="domain" description="HTH lysR-type" evidence="5">
    <location>
        <begin position="1"/>
        <end position="58"/>
    </location>
</feature>
<dbReference type="InterPro" id="IPR036388">
    <property type="entry name" value="WH-like_DNA-bd_sf"/>
</dbReference>
<reference evidence="6 7" key="1">
    <citation type="submission" date="2014-02" db="EMBL/GenBank/DDBJ databases">
        <authorList>
            <person name="Manrique M."/>
        </authorList>
    </citation>
    <scope>NUCLEOTIDE SEQUENCE [LARGE SCALE GENOMIC DNA]</scope>
    <source>
        <strain evidence="6 7">LMG17956</strain>
    </source>
</reference>
<comment type="caution">
    <text evidence="6">The sequence shown here is derived from an EMBL/GenBank/DDBJ whole genome shotgun (WGS) entry which is preliminary data.</text>
</comment>
<evidence type="ECO:0000259" key="5">
    <source>
        <dbReference type="PROSITE" id="PS50931"/>
    </source>
</evidence>
<dbReference type="InterPro" id="IPR000847">
    <property type="entry name" value="LysR_HTH_N"/>
</dbReference>
<dbReference type="CDD" id="cd05466">
    <property type="entry name" value="PBP2_LTTR_substrate"/>
    <property type="match status" value="1"/>
</dbReference>
<dbReference type="PROSITE" id="PS50931">
    <property type="entry name" value="HTH_LYSR"/>
    <property type="match status" value="1"/>
</dbReference>
<dbReference type="InterPro" id="IPR005119">
    <property type="entry name" value="LysR_subst-bd"/>
</dbReference>
<keyword evidence="2" id="KW-0805">Transcription regulation</keyword>
<accession>A0A060RKV0</accession>
<name>A0A060RKV0_9STRE</name>
<dbReference type="PANTHER" id="PTHR30346">
    <property type="entry name" value="TRANSCRIPTIONAL DUAL REGULATOR HCAR-RELATED"/>
    <property type="match status" value="1"/>
</dbReference>
<evidence type="ECO:0000256" key="3">
    <source>
        <dbReference type="ARBA" id="ARBA00023125"/>
    </source>
</evidence>
<dbReference type="GO" id="GO:0032993">
    <property type="term" value="C:protein-DNA complex"/>
    <property type="evidence" value="ECO:0007669"/>
    <property type="project" value="TreeGrafter"/>
</dbReference>
<evidence type="ECO:0000313" key="7">
    <source>
        <dbReference type="Proteomes" id="UP000027584"/>
    </source>
</evidence>
<dbReference type="Pfam" id="PF00126">
    <property type="entry name" value="HTH_1"/>
    <property type="match status" value="1"/>
</dbReference>
<dbReference type="Proteomes" id="UP000027584">
    <property type="component" value="Unassembled WGS sequence"/>
</dbReference>
<protein>
    <submittedName>
        <fullName evidence="6">Putative transcriptional regulator, LysR family</fullName>
    </submittedName>
</protein>